<dbReference type="Proteomes" id="UP001219355">
    <property type="component" value="Chromosome 2"/>
</dbReference>
<sequence>MGSLGIHDVAAKTSHVNLMTDTVIANLNAESLRAVIRSMLAGDQEGQLTHVFRTHAQTYLRRELDIKPLTVSFGAGSIHKAIEDLNRLRMRILAQLGCGLTFESLAIVAEIVRHSAALMRRRVDVAEEETLLYTLAAVDANLVQALTPIQQQSHCSLNPARLSDAQRRTLVELKQSLEECRRQSEDQGTEFVYERGTDMLDEILAVMDRGPR</sequence>
<accession>A0AAF0DEG9</accession>
<evidence type="ECO:0000313" key="2">
    <source>
        <dbReference type="Proteomes" id="UP001219355"/>
    </source>
</evidence>
<keyword evidence="2" id="KW-1185">Reference proteome</keyword>
<dbReference type="EMBL" id="CP120628">
    <property type="protein sequence ID" value="WEW57045.1"/>
    <property type="molecule type" value="Genomic_DNA"/>
</dbReference>
<proteinExistence type="predicted"/>
<organism evidence="1 2">
    <name type="scientific">Emydomyces testavorans</name>
    <dbReference type="NCBI Taxonomy" id="2070801"/>
    <lineage>
        <taxon>Eukaryota</taxon>
        <taxon>Fungi</taxon>
        <taxon>Dikarya</taxon>
        <taxon>Ascomycota</taxon>
        <taxon>Pezizomycotina</taxon>
        <taxon>Eurotiomycetes</taxon>
        <taxon>Eurotiomycetidae</taxon>
        <taxon>Onygenales</taxon>
        <taxon>Nannizziopsiaceae</taxon>
        <taxon>Emydomyces</taxon>
    </lineage>
</organism>
<gene>
    <name evidence="1" type="ORF">PRK78_002504</name>
</gene>
<evidence type="ECO:0000313" key="1">
    <source>
        <dbReference type="EMBL" id="WEW57045.1"/>
    </source>
</evidence>
<dbReference type="AlphaFoldDB" id="A0AAF0DEG9"/>
<reference evidence="1" key="1">
    <citation type="submission" date="2023-03" db="EMBL/GenBank/DDBJ databases">
        <title>Emydomyces testavorans Genome Sequence.</title>
        <authorList>
            <person name="Hoyer L."/>
        </authorList>
    </citation>
    <scope>NUCLEOTIDE SEQUENCE</scope>
    <source>
        <strain evidence="1">16-2883</strain>
    </source>
</reference>
<protein>
    <submittedName>
        <fullName evidence="1">Uncharacterized protein</fullName>
    </submittedName>
</protein>
<name>A0AAF0DEG9_9EURO</name>